<evidence type="ECO:0000256" key="7">
    <source>
        <dbReference type="ARBA" id="ARBA00022840"/>
    </source>
</evidence>
<evidence type="ECO:0000313" key="11">
    <source>
        <dbReference type="Proteomes" id="UP000324748"/>
    </source>
</evidence>
<dbReference type="EMBL" id="VSWC01000028">
    <property type="protein sequence ID" value="KAA1108811.1"/>
    <property type="molecule type" value="Genomic_DNA"/>
</dbReference>
<keyword evidence="6" id="KW-0418">Kinase</keyword>
<dbReference type="InterPro" id="IPR008145">
    <property type="entry name" value="GK/Ca_channel_bsu"/>
</dbReference>
<keyword evidence="7" id="KW-0067">ATP-binding</keyword>
<dbReference type="InterPro" id="IPR008144">
    <property type="entry name" value="Guanylate_kin-like_dom"/>
</dbReference>
<gene>
    <name evidence="10" type="ORF">PGT21_026211</name>
</gene>
<dbReference type="OrthoDB" id="6334211at2759"/>
<evidence type="ECO:0000256" key="6">
    <source>
        <dbReference type="ARBA" id="ARBA00022777"/>
    </source>
</evidence>
<dbReference type="GO" id="GO:0004385">
    <property type="term" value="F:GMP kinase activity"/>
    <property type="evidence" value="ECO:0007669"/>
    <property type="project" value="UniProtKB-EC"/>
</dbReference>
<dbReference type="Gene3D" id="3.40.50.300">
    <property type="entry name" value="P-loop containing nucleotide triphosphate hydrolases"/>
    <property type="match status" value="1"/>
</dbReference>
<dbReference type="InterPro" id="IPR027417">
    <property type="entry name" value="P-loop_NTPase"/>
</dbReference>
<proteinExistence type="inferred from homology"/>
<dbReference type="SUPFAM" id="SSF52540">
    <property type="entry name" value="P-loop containing nucleoside triphosphate hydrolases"/>
    <property type="match status" value="1"/>
</dbReference>
<dbReference type="PANTHER" id="PTHR23117">
    <property type="entry name" value="GUANYLATE KINASE-RELATED"/>
    <property type="match status" value="1"/>
</dbReference>
<feature type="domain" description="Guanylate kinase-like" evidence="9">
    <location>
        <begin position="49"/>
        <end position="234"/>
    </location>
</feature>
<accession>A0A5B0Q6K1</accession>
<dbReference type="PANTHER" id="PTHR23117:SF13">
    <property type="entry name" value="GUANYLATE KINASE"/>
    <property type="match status" value="1"/>
</dbReference>
<dbReference type="InterPro" id="IPR017665">
    <property type="entry name" value="Guanylate_kinase"/>
</dbReference>
<dbReference type="GO" id="GO:0005524">
    <property type="term" value="F:ATP binding"/>
    <property type="evidence" value="ECO:0007669"/>
    <property type="project" value="UniProtKB-KW"/>
</dbReference>
<dbReference type="Proteomes" id="UP000324748">
    <property type="component" value="Unassembled WGS sequence"/>
</dbReference>
<sequence length="252" mass="28064">MYKHCLHQLIQPIHQRLTKPSISSFINTPTKHPIRTTSTSMALSASAQLQPIVVFGPSGSGKSTLIKRLQASQDWPQFGFSVSHTTRKPREGEADGVAYHFVSRESFQEMVTKGEFIEHAEFGGNCYGTSLKAVSEVSEHQKKRCILDIDAQGVKLILKNHPSLSPLIIFVCPPSIEELRSRLEARGTESEESLKSRLGMAQSEIDYAKSGPSDLIIVNKNLDEAYRKFHLACTVNKNENPSQFPQSDPIPF</sequence>
<keyword evidence="11" id="KW-1185">Reference proteome</keyword>
<dbReference type="Gene3D" id="3.30.63.10">
    <property type="entry name" value="Guanylate Kinase phosphate binding domain"/>
    <property type="match status" value="1"/>
</dbReference>
<dbReference type="GO" id="GO:0005829">
    <property type="term" value="C:cytosol"/>
    <property type="evidence" value="ECO:0007669"/>
    <property type="project" value="TreeGrafter"/>
</dbReference>
<dbReference type="NCBIfam" id="TIGR03263">
    <property type="entry name" value="guanyl_kin"/>
    <property type="match status" value="1"/>
</dbReference>
<evidence type="ECO:0000313" key="10">
    <source>
        <dbReference type="EMBL" id="KAA1108811.1"/>
    </source>
</evidence>
<dbReference type="PROSITE" id="PS50052">
    <property type="entry name" value="GUANYLATE_KINASE_2"/>
    <property type="match status" value="1"/>
</dbReference>
<evidence type="ECO:0000259" key="9">
    <source>
        <dbReference type="PROSITE" id="PS50052"/>
    </source>
</evidence>
<dbReference type="PROSITE" id="PS00856">
    <property type="entry name" value="GUANYLATE_KINASE_1"/>
    <property type="match status" value="1"/>
</dbReference>
<evidence type="ECO:0000256" key="4">
    <source>
        <dbReference type="ARBA" id="ARBA00022679"/>
    </source>
</evidence>
<reference evidence="10 11" key="1">
    <citation type="submission" date="2019-05" db="EMBL/GenBank/DDBJ databases">
        <title>Emergence of the Ug99 lineage of the wheat stem rust pathogen through somatic hybridization.</title>
        <authorList>
            <person name="Li F."/>
            <person name="Upadhyaya N.M."/>
            <person name="Sperschneider J."/>
            <person name="Matny O."/>
            <person name="Nguyen-Phuc H."/>
            <person name="Mago R."/>
            <person name="Raley C."/>
            <person name="Miller M.E."/>
            <person name="Silverstein K.A.T."/>
            <person name="Henningsen E."/>
            <person name="Hirsch C.D."/>
            <person name="Visser B."/>
            <person name="Pretorius Z.A."/>
            <person name="Steffenson B.J."/>
            <person name="Schwessinger B."/>
            <person name="Dodds P.N."/>
            <person name="Figueroa M."/>
        </authorList>
    </citation>
    <scope>NUCLEOTIDE SEQUENCE [LARGE SCALE GENOMIC DNA]</scope>
    <source>
        <strain evidence="10">21-0</strain>
    </source>
</reference>
<dbReference type="Pfam" id="PF00625">
    <property type="entry name" value="Guanylate_kin"/>
    <property type="match status" value="1"/>
</dbReference>
<organism evidence="10 11">
    <name type="scientific">Puccinia graminis f. sp. tritici</name>
    <dbReference type="NCBI Taxonomy" id="56615"/>
    <lineage>
        <taxon>Eukaryota</taxon>
        <taxon>Fungi</taxon>
        <taxon>Dikarya</taxon>
        <taxon>Basidiomycota</taxon>
        <taxon>Pucciniomycotina</taxon>
        <taxon>Pucciniomycetes</taxon>
        <taxon>Pucciniales</taxon>
        <taxon>Pucciniaceae</taxon>
        <taxon>Puccinia</taxon>
    </lineage>
</organism>
<evidence type="ECO:0000256" key="5">
    <source>
        <dbReference type="ARBA" id="ARBA00022741"/>
    </source>
</evidence>
<dbReference type="CDD" id="cd00071">
    <property type="entry name" value="GMPK"/>
    <property type="match status" value="1"/>
</dbReference>
<keyword evidence="5" id="KW-0547">Nucleotide-binding</keyword>
<protein>
    <recommendedName>
        <fullName evidence="3">Guanylate kinase</fullName>
        <ecNumber evidence="2">2.7.4.8</ecNumber>
    </recommendedName>
    <alternativeName>
        <fullName evidence="8">GMP kinase</fullName>
    </alternativeName>
</protein>
<dbReference type="FunFam" id="3.30.63.10:FF:000002">
    <property type="entry name" value="Guanylate kinase 1"/>
    <property type="match status" value="1"/>
</dbReference>
<comment type="similarity">
    <text evidence="1">Belongs to the guanylate kinase family.</text>
</comment>
<dbReference type="SMART" id="SM00072">
    <property type="entry name" value="GuKc"/>
    <property type="match status" value="1"/>
</dbReference>
<name>A0A5B0Q6K1_PUCGR</name>
<dbReference type="AlphaFoldDB" id="A0A5B0Q6K1"/>
<evidence type="ECO:0000256" key="2">
    <source>
        <dbReference type="ARBA" id="ARBA00012961"/>
    </source>
</evidence>
<comment type="caution">
    <text evidence="10">The sequence shown here is derived from an EMBL/GenBank/DDBJ whole genome shotgun (WGS) entry which is preliminary data.</text>
</comment>
<evidence type="ECO:0000256" key="1">
    <source>
        <dbReference type="ARBA" id="ARBA00005790"/>
    </source>
</evidence>
<dbReference type="InterPro" id="IPR020590">
    <property type="entry name" value="Guanylate_kinase_CS"/>
</dbReference>
<evidence type="ECO:0000256" key="8">
    <source>
        <dbReference type="ARBA" id="ARBA00030128"/>
    </source>
</evidence>
<keyword evidence="4" id="KW-0808">Transferase</keyword>
<dbReference type="FunFam" id="3.40.50.300:FF:000776">
    <property type="entry name" value="Guanylate kinase 2"/>
    <property type="match status" value="1"/>
</dbReference>
<dbReference type="EC" id="2.7.4.8" evidence="2"/>
<evidence type="ECO:0000256" key="3">
    <source>
        <dbReference type="ARBA" id="ARBA00016296"/>
    </source>
</evidence>